<dbReference type="Gene3D" id="3.30.60.190">
    <property type="match status" value="1"/>
</dbReference>
<keyword evidence="8" id="KW-0862">Zinc</keyword>
<dbReference type="OMA" id="CNEAQSK"/>
<dbReference type="GO" id="GO:0070761">
    <property type="term" value="C:pre-snoRNP complex"/>
    <property type="evidence" value="ECO:0007669"/>
    <property type="project" value="TreeGrafter"/>
</dbReference>
<dbReference type="GO" id="GO:0000463">
    <property type="term" value="P:maturation of LSU-rRNA from tricistronic rRNA transcript (SSU-rRNA, 5.8S rRNA, LSU-rRNA)"/>
    <property type="evidence" value="ECO:0007669"/>
    <property type="project" value="TreeGrafter"/>
</dbReference>
<name>A0A4W4HK88_ELEEL</name>
<dbReference type="Pfam" id="PF04438">
    <property type="entry name" value="zf-HIT"/>
    <property type="match status" value="1"/>
</dbReference>
<evidence type="ECO:0000256" key="9">
    <source>
        <dbReference type="ARBA" id="ARBA00023242"/>
    </source>
</evidence>
<dbReference type="InterPro" id="IPR048371">
    <property type="entry name" value="ZNHIT3_C"/>
</dbReference>
<evidence type="ECO:0000259" key="12">
    <source>
        <dbReference type="PROSITE" id="PS51083"/>
    </source>
</evidence>
<dbReference type="GO" id="GO:0005634">
    <property type="term" value="C:nucleus"/>
    <property type="evidence" value="ECO:0007669"/>
    <property type="project" value="UniProtKB-SubCell"/>
</dbReference>
<dbReference type="SUPFAM" id="SSF144232">
    <property type="entry name" value="HIT/MYND zinc finger-like"/>
    <property type="match status" value="1"/>
</dbReference>
<accession>A0A4W4HK88</accession>
<evidence type="ECO:0000256" key="5">
    <source>
        <dbReference type="ARBA" id="ARBA00022553"/>
    </source>
</evidence>
<organism evidence="13 14">
    <name type="scientific">Electrophorus electricus</name>
    <name type="common">Electric eel</name>
    <name type="synonym">Gymnotus electricus</name>
    <dbReference type="NCBI Taxonomy" id="8005"/>
    <lineage>
        <taxon>Eukaryota</taxon>
        <taxon>Metazoa</taxon>
        <taxon>Chordata</taxon>
        <taxon>Craniata</taxon>
        <taxon>Vertebrata</taxon>
        <taxon>Euteleostomi</taxon>
        <taxon>Actinopterygii</taxon>
        <taxon>Neopterygii</taxon>
        <taxon>Teleostei</taxon>
        <taxon>Ostariophysi</taxon>
        <taxon>Gymnotiformes</taxon>
        <taxon>Gymnotoidei</taxon>
        <taxon>Gymnotidae</taxon>
        <taxon>Electrophorus</taxon>
    </lineage>
</organism>
<keyword evidence="6" id="KW-0479">Metal-binding</keyword>
<keyword evidence="5" id="KW-0597">Phosphoprotein</keyword>
<keyword evidence="7 11" id="KW-0863">Zinc-finger</keyword>
<dbReference type="GeneID" id="113577581"/>
<evidence type="ECO:0000256" key="6">
    <source>
        <dbReference type="ARBA" id="ARBA00022723"/>
    </source>
</evidence>
<evidence type="ECO:0000256" key="10">
    <source>
        <dbReference type="ARBA" id="ARBA00046946"/>
    </source>
</evidence>
<gene>
    <name evidence="13" type="primary">ZNHIT3</name>
</gene>
<dbReference type="STRING" id="8005.ENSEEEP00000050519"/>
<evidence type="ECO:0000256" key="3">
    <source>
        <dbReference type="ARBA" id="ARBA00021568"/>
    </source>
</evidence>
<dbReference type="GO" id="GO:0005737">
    <property type="term" value="C:cytoplasm"/>
    <property type="evidence" value="ECO:0007669"/>
    <property type="project" value="UniProtKB-SubCell"/>
</dbReference>
<keyword evidence="14" id="KW-1185">Reference proteome</keyword>
<protein>
    <recommendedName>
        <fullName evidence="3">Zinc finger HIT domain-containing protein 3</fullName>
    </recommendedName>
</protein>
<dbReference type="GO" id="GO:0048254">
    <property type="term" value="P:snoRNA localization"/>
    <property type="evidence" value="ECO:0007669"/>
    <property type="project" value="TreeGrafter"/>
</dbReference>
<evidence type="ECO:0000256" key="8">
    <source>
        <dbReference type="ARBA" id="ARBA00022833"/>
    </source>
</evidence>
<keyword evidence="4" id="KW-0963">Cytoplasm</keyword>
<reference evidence="14" key="2">
    <citation type="journal article" date="2017" name="Sci. Adv.">
        <title>A tail of two voltages: Proteomic comparison of the three electric organs of the electric eel.</title>
        <authorList>
            <person name="Traeger L.L."/>
            <person name="Sabat G."/>
            <person name="Barrett-Wilt G.A."/>
            <person name="Wells G.B."/>
            <person name="Sussman M.R."/>
        </authorList>
    </citation>
    <scope>NUCLEOTIDE SEQUENCE [LARGE SCALE GENOMIC DNA]</scope>
</reference>
<proteinExistence type="predicted"/>
<sequence length="156" mass="17587">MQLCGVCNDQIPKYRCPVCRVKYCSLGCFKKHKSDDSCQLVIDTARPATTVATAFPDVCQSSAEQPWTVDDLLDEDSQSDKVPLPRLQQLGESETLMSLLRNPHLRQLMLMVDSAQDKAQAMKKAMQEPLFVEFADQCLQIIEPTEKEAEEIDDGY</sequence>
<evidence type="ECO:0000313" key="14">
    <source>
        <dbReference type="Proteomes" id="UP000314983"/>
    </source>
</evidence>
<reference evidence="13" key="3">
    <citation type="submission" date="2020-05" db="EMBL/GenBank/DDBJ databases">
        <title>Electrophorus electricus (electric eel) genome, fEleEle1, primary haplotype.</title>
        <authorList>
            <person name="Myers G."/>
            <person name="Meyer A."/>
            <person name="Fedrigo O."/>
            <person name="Formenti G."/>
            <person name="Rhie A."/>
            <person name="Tracey A."/>
            <person name="Sims Y."/>
            <person name="Jarvis E.D."/>
        </authorList>
    </citation>
    <scope>NUCLEOTIDE SEQUENCE [LARGE SCALE GENOMIC DNA]</scope>
</reference>
<evidence type="ECO:0000313" key="13">
    <source>
        <dbReference type="Ensembl" id="ENSEEEP00000050519.1"/>
    </source>
</evidence>
<dbReference type="PANTHER" id="PTHR13483:SF11">
    <property type="entry name" value="ZINC FINGER HIT DOMAIN-CONTAINING PROTEIN 3"/>
    <property type="match status" value="1"/>
</dbReference>
<dbReference type="InterPro" id="IPR007529">
    <property type="entry name" value="Znf_HIT"/>
</dbReference>
<reference evidence="13" key="5">
    <citation type="submission" date="2025-09" db="UniProtKB">
        <authorList>
            <consortium name="Ensembl"/>
        </authorList>
    </citation>
    <scope>IDENTIFICATION</scope>
</reference>
<dbReference type="GO" id="GO:0021549">
    <property type="term" value="P:cerebellum development"/>
    <property type="evidence" value="ECO:0007669"/>
    <property type="project" value="Ensembl"/>
</dbReference>
<dbReference type="GeneTree" id="ENSGT00390000010822"/>
<evidence type="ECO:0000256" key="11">
    <source>
        <dbReference type="PROSITE-ProRule" id="PRU00453"/>
    </source>
</evidence>
<dbReference type="PANTHER" id="PTHR13483">
    <property type="entry name" value="BOX C_D SNORNA PROTEIN 1-RELATED"/>
    <property type="match status" value="1"/>
</dbReference>
<dbReference type="Ensembl" id="ENSEEET00000051073.2">
    <property type="protein sequence ID" value="ENSEEEP00000050519.1"/>
    <property type="gene ID" value="ENSEEEG00000023757.2"/>
</dbReference>
<evidence type="ECO:0000256" key="2">
    <source>
        <dbReference type="ARBA" id="ARBA00004496"/>
    </source>
</evidence>
<dbReference type="PROSITE" id="PS51083">
    <property type="entry name" value="ZF_HIT"/>
    <property type="match status" value="1"/>
</dbReference>
<dbReference type="GO" id="GO:0008270">
    <property type="term" value="F:zinc ion binding"/>
    <property type="evidence" value="ECO:0007669"/>
    <property type="project" value="UniProtKB-UniRule"/>
</dbReference>
<reference evidence="13" key="4">
    <citation type="submission" date="2025-08" db="UniProtKB">
        <authorList>
            <consortium name="Ensembl"/>
        </authorList>
    </citation>
    <scope>IDENTIFICATION</scope>
</reference>
<reference evidence="14" key="1">
    <citation type="journal article" date="2014" name="Science">
        <title>Nonhuman genetics. Genomic basis for the convergent evolution of electric organs.</title>
        <authorList>
            <person name="Gallant J.R."/>
            <person name="Traeger L.L."/>
            <person name="Volkening J.D."/>
            <person name="Moffett H."/>
            <person name="Chen P.H."/>
            <person name="Novina C.D."/>
            <person name="Phillips G.N.Jr."/>
            <person name="Anand R."/>
            <person name="Wells G.B."/>
            <person name="Pinch M."/>
            <person name="Guth R."/>
            <person name="Unguez G.A."/>
            <person name="Albert J.S."/>
            <person name="Zakon H.H."/>
            <person name="Samanta M.P."/>
            <person name="Sussman M.R."/>
        </authorList>
    </citation>
    <scope>NUCLEOTIDE SEQUENCE [LARGE SCALE GENOMIC DNA]</scope>
</reference>
<feature type="domain" description="HIT-type" evidence="12">
    <location>
        <begin position="4"/>
        <end position="38"/>
    </location>
</feature>
<evidence type="ECO:0000256" key="1">
    <source>
        <dbReference type="ARBA" id="ARBA00004123"/>
    </source>
</evidence>
<dbReference type="InterPro" id="IPR051639">
    <property type="entry name" value="BCD1"/>
</dbReference>
<dbReference type="CDD" id="cd23024">
    <property type="entry name" value="zf-HIT_ZNHIT2-3"/>
    <property type="match status" value="1"/>
</dbReference>
<comment type="subcellular location">
    <subcellularLocation>
        <location evidence="2">Cytoplasm</location>
    </subcellularLocation>
    <subcellularLocation>
        <location evidence="1">Nucleus</location>
    </subcellularLocation>
</comment>
<dbReference type="OrthoDB" id="18412at2759"/>
<dbReference type="GO" id="GO:0000492">
    <property type="term" value="P:box C/D snoRNP assembly"/>
    <property type="evidence" value="ECO:0007669"/>
    <property type="project" value="TreeGrafter"/>
</dbReference>
<keyword evidence="9" id="KW-0539">Nucleus</keyword>
<dbReference type="AlphaFoldDB" id="A0A4W4HK88"/>
<dbReference type="Pfam" id="PF21373">
    <property type="entry name" value="ZNHIT3_C"/>
    <property type="match status" value="1"/>
</dbReference>
<evidence type="ECO:0000256" key="4">
    <source>
        <dbReference type="ARBA" id="ARBA00022490"/>
    </source>
</evidence>
<evidence type="ECO:0000256" key="7">
    <source>
        <dbReference type="ARBA" id="ARBA00022771"/>
    </source>
</evidence>
<dbReference type="Proteomes" id="UP000314983">
    <property type="component" value="Chromosome 6"/>
</dbReference>
<dbReference type="RefSeq" id="XP_026866109.1">
    <property type="nucleotide sequence ID" value="XM_027010308.2"/>
</dbReference>
<comment type="subunit">
    <text evidence="10">Thyroid receptor interacting proteins (TRIPs) specifically interact with the ligand binding domain of the thyroid receptor (TR). Requires the presence of thyroid hormone for its interaction. Interacts with NUFIP1. Interacts (via HIT-type zinc finger) with the RUVBL1/RUVBL2 complex in the presence of ADP.</text>
</comment>